<dbReference type="CDD" id="cd06467">
    <property type="entry name" value="p23_NUDC_like"/>
    <property type="match status" value="1"/>
</dbReference>
<protein>
    <recommendedName>
        <fullName evidence="3">NudC domain-containing protein 1</fullName>
    </recommendedName>
</protein>
<dbReference type="InterPro" id="IPR007052">
    <property type="entry name" value="CS_dom"/>
</dbReference>
<keyword evidence="4" id="KW-0963">Cytoplasm</keyword>
<dbReference type="PROSITE" id="PS51203">
    <property type="entry name" value="CS"/>
    <property type="match status" value="1"/>
</dbReference>
<evidence type="ECO:0000313" key="8">
    <source>
        <dbReference type="Proteomes" id="UP000007266"/>
    </source>
</evidence>
<evidence type="ECO:0000256" key="1">
    <source>
        <dbReference type="ARBA" id="ARBA00004123"/>
    </source>
</evidence>
<keyword evidence="8" id="KW-1185">Reference proteome</keyword>
<dbReference type="Proteomes" id="UP000007266">
    <property type="component" value="Linkage group 3"/>
</dbReference>
<dbReference type="PANTHER" id="PTHR21664:SF1">
    <property type="entry name" value="NUDC DOMAIN-CONTAINING PROTEIN 1"/>
    <property type="match status" value="1"/>
</dbReference>
<evidence type="ECO:0000256" key="3">
    <source>
        <dbReference type="ARBA" id="ARBA00018915"/>
    </source>
</evidence>
<feature type="domain" description="CS" evidence="6">
    <location>
        <begin position="262"/>
        <end position="349"/>
    </location>
</feature>
<comment type="subcellular location">
    <subcellularLocation>
        <location evidence="2">Cytoplasm</location>
    </subcellularLocation>
    <subcellularLocation>
        <location evidence="1">Nucleus</location>
    </subcellularLocation>
</comment>
<gene>
    <name evidence="7" type="primary">AUGUSTUS-3.0.2_02712</name>
    <name evidence="7" type="ORF">TcasGA2_TC002712</name>
</gene>
<sequence length="566" mass="64319">MQSHPKLMELRPDRSLLNSDFDGYKLSLAEIPTISEQLKVPVDRLVPDVNQYSLLHAKLFALHNHLISENDNESVYFVDKELNVQKFSIESLTHTFCKTTVWTLPLQRERSFGDYNISLKFASSQIAVVADGMGYLYVLDRGCRDIDDKWKILFSGDVTGPDQKFVVTDVVFKEAPKPHLHLLLTSIRQREANERNSTILHWITLEKSDSWNQVALRELTVKGFVQYANFERTCDAVYVISDDGCKFTLDSENEIKKAEEIQVEKKYKWSQTSEDLTIKFPLPENFKKNLVHVTTEPTHISLKYENETLLTGKLYHQIDPDVTCWTIESSTLVLTLQKCESGLMWPEIVEGGDVFGEYLPDPALVSEIAERLAPLTSDTEMGPPTGTTFNSQQVEECDFECDKLTVFERVSRDSHEVTHKINLGSHQVLLSVGLEENQPLAVGIRSDVDTCIWQPTNENEFRLVHKGTLLALGYIQASKQQMKFFVASPDLSYAAICESTKHIFIYCQNKSIGLNQLRNRTTGKRVNALAQQQVFSLPSNEEILGIYASNTCLYVLGENFITALKL</sequence>
<dbReference type="GO" id="GO:0005634">
    <property type="term" value="C:nucleus"/>
    <property type="evidence" value="ECO:0007669"/>
    <property type="project" value="UniProtKB-SubCell"/>
</dbReference>
<reference evidence="7 8" key="1">
    <citation type="journal article" date="2008" name="Nature">
        <title>The genome of the model beetle and pest Tribolium castaneum.</title>
        <authorList>
            <consortium name="Tribolium Genome Sequencing Consortium"/>
            <person name="Richards S."/>
            <person name="Gibbs R.A."/>
            <person name="Weinstock G.M."/>
            <person name="Brown S.J."/>
            <person name="Denell R."/>
            <person name="Beeman R.W."/>
            <person name="Gibbs R."/>
            <person name="Beeman R.W."/>
            <person name="Brown S.J."/>
            <person name="Bucher G."/>
            <person name="Friedrich M."/>
            <person name="Grimmelikhuijzen C.J."/>
            <person name="Klingler M."/>
            <person name="Lorenzen M."/>
            <person name="Richards S."/>
            <person name="Roth S."/>
            <person name="Schroder R."/>
            <person name="Tautz D."/>
            <person name="Zdobnov E.M."/>
            <person name="Muzny D."/>
            <person name="Gibbs R.A."/>
            <person name="Weinstock G.M."/>
            <person name="Attaway T."/>
            <person name="Bell S."/>
            <person name="Buhay C.J."/>
            <person name="Chandrabose M.N."/>
            <person name="Chavez D."/>
            <person name="Clerk-Blankenburg K.P."/>
            <person name="Cree A."/>
            <person name="Dao M."/>
            <person name="Davis C."/>
            <person name="Chacko J."/>
            <person name="Dinh H."/>
            <person name="Dugan-Rocha S."/>
            <person name="Fowler G."/>
            <person name="Garner T.T."/>
            <person name="Garnes J."/>
            <person name="Gnirke A."/>
            <person name="Hawes A."/>
            <person name="Hernandez J."/>
            <person name="Hines S."/>
            <person name="Holder M."/>
            <person name="Hume J."/>
            <person name="Jhangiani S.N."/>
            <person name="Joshi V."/>
            <person name="Khan Z.M."/>
            <person name="Jackson L."/>
            <person name="Kovar C."/>
            <person name="Kowis A."/>
            <person name="Lee S."/>
            <person name="Lewis L.R."/>
            <person name="Margolis J."/>
            <person name="Morgan M."/>
            <person name="Nazareth L.V."/>
            <person name="Nguyen N."/>
            <person name="Okwuonu G."/>
            <person name="Parker D."/>
            <person name="Richards S."/>
            <person name="Ruiz S.J."/>
            <person name="Santibanez J."/>
            <person name="Savard J."/>
            <person name="Scherer S.E."/>
            <person name="Schneider B."/>
            <person name="Sodergren E."/>
            <person name="Tautz D."/>
            <person name="Vattahil S."/>
            <person name="Villasana D."/>
            <person name="White C.S."/>
            <person name="Wright R."/>
            <person name="Park Y."/>
            <person name="Beeman R.W."/>
            <person name="Lord J."/>
            <person name="Oppert B."/>
            <person name="Lorenzen M."/>
            <person name="Brown S."/>
            <person name="Wang L."/>
            <person name="Savard J."/>
            <person name="Tautz D."/>
            <person name="Richards S."/>
            <person name="Weinstock G."/>
            <person name="Gibbs R.A."/>
            <person name="Liu Y."/>
            <person name="Worley K."/>
            <person name="Weinstock G."/>
            <person name="Elsik C.G."/>
            <person name="Reese J.T."/>
            <person name="Elhaik E."/>
            <person name="Landan G."/>
            <person name="Graur D."/>
            <person name="Arensburger P."/>
            <person name="Atkinson P."/>
            <person name="Beeman R.W."/>
            <person name="Beidler J."/>
            <person name="Brown S.J."/>
            <person name="Demuth J.P."/>
            <person name="Drury D.W."/>
            <person name="Du Y.Z."/>
            <person name="Fujiwara H."/>
            <person name="Lorenzen M."/>
            <person name="Maselli V."/>
            <person name="Osanai M."/>
            <person name="Park Y."/>
            <person name="Robertson H.M."/>
            <person name="Tu Z."/>
            <person name="Wang J.J."/>
            <person name="Wang S."/>
            <person name="Richards S."/>
            <person name="Song H."/>
            <person name="Zhang L."/>
            <person name="Sodergren E."/>
            <person name="Werner D."/>
            <person name="Stanke M."/>
            <person name="Morgenstern B."/>
            <person name="Solovyev V."/>
            <person name="Kosarev P."/>
            <person name="Brown G."/>
            <person name="Chen H.C."/>
            <person name="Ermolaeva O."/>
            <person name="Hlavina W."/>
            <person name="Kapustin Y."/>
            <person name="Kiryutin B."/>
            <person name="Kitts P."/>
            <person name="Maglott D."/>
            <person name="Pruitt K."/>
            <person name="Sapojnikov V."/>
            <person name="Souvorov A."/>
            <person name="Mackey A.J."/>
            <person name="Waterhouse R.M."/>
            <person name="Wyder S."/>
            <person name="Zdobnov E.M."/>
            <person name="Zdobnov E.M."/>
            <person name="Wyder S."/>
            <person name="Kriventseva E.V."/>
            <person name="Kadowaki T."/>
            <person name="Bork P."/>
            <person name="Aranda M."/>
            <person name="Bao R."/>
            <person name="Beermann A."/>
            <person name="Berns N."/>
            <person name="Bolognesi R."/>
            <person name="Bonneton F."/>
            <person name="Bopp D."/>
            <person name="Brown S.J."/>
            <person name="Bucher G."/>
            <person name="Butts T."/>
            <person name="Chaumot A."/>
            <person name="Denell R.E."/>
            <person name="Ferrier D.E."/>
            <person name="Friedrich M."/>
            <person name="Gordon C.M."/>
            <person name="Jindra M."/>
            <person name="Klingler M."/>
            <person name="Lan Q."/>
            <person name="Lattorff H.M."/>
            <person name="Laudet V."/>
            <person name="von Levetsow C."/>
            <person name="Liu Z."/>
            <person name="Lutz R."/>
            <person name="Lynch J.A."/>
            <person name="da Fonseca R.N."/>
            <person name="Posnien N."/>
            <person name="Reuter R."/>
            <person name="Roth S."/>
            <person name="Savard J."/>
            <person name="Schinko J.B."/>
            <person name="Schmitt C."/>
            <person name="Schoppmeier M."/>
            <person name="Schroder R."/>
            <person name="Shippy T.D."/>
            <person name="Simonnet F."/>
            <person name="Marques-Souza H."/>
            <person name="Tautz D."/>
            <person name="Tomoyasu Y."/>
            <person name="Trauner J."/>
            <person name="Van der Zee M."/>
            <person name="Vervoort M."/>
            <person name="Wittkopp N."/>
            <person name="Wimmer E.A."/>
            <person name="Yang X."/>
            <person name="Jones A.K."/>
            <person name="Sattelle D.B."/>
            <person name="Ebert P.R."/>
            <person name="Nelson D."/>
            <person name="Scott J.G."/>
            <person name="Beeman R.W."/>
            <person name="Muthukrishnan S."/>
            <person name="Kramer K.J."/>
            <person name="Arakane Y."/>
            <person name="Beeman R.W."/>
            <person name="Zhu Q."/>
            <person name="Hogenkamp D."/>
            <person name="Dixit R."/>
            <person name="Oppert B."/>
            <person name="Jiang H."/>
            <person name="Zou Z."/>
            <person name="Marshall J."/>
            <person name="Elpidina E."/>
            <person name="Vinokurov K."/>
            <person name="Oppert C."/>
            <person name="Zou Z."/>
            <person name="Evans J."/>
            <person name="Lu Z."/>
            <person name="Zhao P."/>
            <person name="Sumathipala N."/>
            <person name="Altincicek B."/>
            <person name="Vilcinskas A."/>
            <person name="Williams M."/>
            <person name="Hultmark D."/>
            <person name="Hetru C."/>
            <person name="Jiang H."/>
            <person name="Grimmelikhuijzen C.J."/>
            <person name="Hauser F."/>
            <person name="Cazzamali G."/>
            <person name="Williamson M."/>
            <person name="Park Y."/>
            <person name="Li B."/>
            <person name="Tanaka Y."/>
            <person name="Predel R."/>
            <person name="Neupert S."/>
            <person name="Schachtner J."/>
            <person name="Verleyen P."/>
            <person name="Raible F."/>
            <person name="Bork P."/>
            <person name="Friedrich M."/>
            <person name="Walden K.K."/>
            <person name="Robertson H.M."/>
            <person name="Angeli S."/>
            <person name="Foret S."/>
            <person name="Bucher G."/>
            <person name="Schuetz S."/>
            <person name="Maleszka R."/>
            <person name="Wimmer E.A."/>
            <person name="Beeman R.W."/>
            <person name="Lorenzen M."/>
            <person name="Tomoyasu Y."/>
            <person name="Miller S.C."/>
            <person name="Grossmann D."/>
            <person name="Bucher G."/>
        </authorList>
    </citation>
    <scope>NUCLEOTIDE SEQUENCE [LARGE SCALE GENOMIC DNA]</scope>
    <source>
        <strain evidence="7 8">Georgia GA2</strain>
    </source>
</reference>
<dbReference type="AlphaFoldDB" id="D6WDT8"/>
<dbReference type="GO" id="GO:0005737">
    <property type="term" value="C:cytoplasm"/>
    <property type="evidence" value="ECO:0007669"/>
    <property type="project" value="UniProtKB-SubCell"/>
</dbReference>
<dbReference type="EMBL" id="KQ971323">
    <property type="protein sequence ID" value="EEZ99920.1"/>
    <property type="molecule type" value="Genomic_DNA"/>
</dbReference>
<name>D6WDT8_TRICA</name>
<accession>D6WDT8</accession>
<dbReference type="OrthoDB" id="428655at2759"/>
<evidence type="ECO:0000256" key="5">
    <source>
        <dbReference type="ARBA" id="ARBA00023242"/>
    </source>
</evidence>
<dbReference type="KEGG" id="tca:655428"/>
<dbReference type="eggNOG" id="KOG4379">
    <property type="taxonomic scope" value="Eukaryota"/>
</dbReference>
<dbReference type="Gene3D" id="2.60.40.790">
    <property type="match status" value="1"/>
</dbReference>
<reference evidence="7 8" key="2">
    <citation type="journal article" date="2010" name="Nucleic Acids Res.">
        <title>BeetleBase in 2010: revisions to provide comprehensive genomic information for Tribolium castaneum.</title>
        <authorList>
            <person name="Kim H.S."/>
            <person name="Murphy T."/>
            <person name="Xia J."/>
            <person name="Caragea D."/>
            <person name="Park Y."/>
            <person name="Beeman R.W."/>
            <person name="Lorenzen M.D."/>
            <person name="Butcher S."/>
            <person name="Manak J.R."/>
            <person name="Brown S.J."/>
        </authorList>
    </citation>
    <scope>GENOME REANNOTATION</scope>
    <source>
        <strain evidence="7 8">Georgia GA2</strain>
    </source>
</reference>
<dbReference type="InterPro" id="IPR008978">
    <property type="entry name" value="HSP20-like_chaperone"/>
</dbReference>
<dbReference type="InterPro" id="IPR037895">
    <property type="entry name" value="NUDCD1"/>
</dbReference>
<evidence type="ECO:0000256" key="4">
    <source>
        <dbReference type="ARBA" id="ARBA00022490"/>
    </source>
</evidence>
<dbReference type="SUPFAM" id="SSF49764">
    <property type="entry name" value="HSP20-like chaperones"/>
    <property type="match status" value="1"/>
</dbReference>
<organism evidence="7 8">
    <name type="scientific">Tribolium castaneum</name>
    <name type="common">Red flour beetle</name>
    <dbReference type="NCBI Taxonomy" id="7070"/>
    <lineage>
        <taxon>Eukaryota</taxon>
        <taxon>Metazoa</taxon>
        <taxon>Ecdysozoa</taxon>
        <taxon>Arthropoda</taxon>
        <taxon>Hexapoda</taxon>
        <taxon>Insecta</taxon>
        <taxon>Pterygota</taxon>
        <taxon>Neoptera</taxon>
        <taxon>Endopterygota</taxon>
        <taxon>Coleoptera</taxon>
        <taxon>Polyphaga</taxon>
        <taxon>Cucujiformia</taxon>
        <taxon>Tenebrionidae</taxon>
        <taxon>Tenebrionidae incertae sedis</taxon>
        <taxon>Tribolium</taxon>
    </lineage>
</organism>
<dbReference type="PANTHER" id="PTHR21664">
    <property type="entry name" value="CHRONIC MYELOGENOUS LEUKEMIA TUMOR ANTIGEN 66"/>
    <property type="match status" value="1"/>
</dbReference>
<dbReference type="OMA" id="DTRFVHH"/>
<keyword evidence="5" id="KW-0539">Nucleus</keyword>
<proteinExistence type="predicted"/>
<evidence type="ECO:0000256" key="2">
    <source>
        <dbReference type="ARBA" id="ARBA00004496"/>
    </source>
</evidence>
<evidence type="ECO:0000313" key="7">
    <source>
        <dbReference type="EMBL" id="EEZ99920.1"/>
    </source>
</evidence>
<dbReference type="Pfam" id="PF04969">
    <property type="entry name" value="CS"/>
    <property type="match status" value="1"/>
</dbReference>
<dbReference type="STRING" id="7070.D6WDT8"/>
<evidence type="ECO:0000259" key="6">
    <source>
        <dbReference type="PROSITE" id="PS51203"/>
    </source>
</evidence>
<dbReference type="PhylomeDB" id="D6WDT8"/>
<dbReference type="HOGENOM" id="CLU_021010_1_0_1"/>